<dbReference type="Proteomes" id="UP000283786">
    <property type="component" value="Chromosome"/>
</dbReference>
<dbReference type="EC" id="2.3.1.269" evidence="9"/>
<dbReference type="InterPro" id="IPR003010">
    <property type="entry name" value="C-N_Hydrolase"/>
</dbReference>
<dbReference type="GO" id="GO:0042158">
    <property type="term" value="P:lipoprotein biosynthetic process"/>
    <property type="evidence" value="ECO:0007669"/>
    <property type="project" value="UniProtKB-UniRule"/>
</dbReference>
<dbReference type="PANTHER" id="PTHR38686:SF1">
    <property type="entry name" value="APOLIPOPROTEIN N-ACYLTRANSFERASE"/>
    <property type="match status" value="1"/>
</dbReference>
<dbReference type="InterPro" id="IPR045378">
    <property type="entry name" value="LNT_N"/>
</dbReference>
<dbReference type="InterPro" id="IPR004563">
    <property type="entry name" value="Apolipo_AcylTrfase"/>
</dbReference>
<evidence type="ECO:0000313" key="10">
    <source>
        <dbReference type="EMBL" id="QPM91890.1"/>
    </source>
</evidence>
<keyword evidence="7 9" id="KW-0472">Membrane</keyword>
<dbReference type="SUPFAM" id="SSF56317">
    <property type="entry name" value="Carbon-nitrogen hydrolase"/>
    <property type="match status" value="1"/>
</dbReference>
<reference evidence="10 11" key="1">
    <citation type="submission" date="2020-08" db="EMBL/GenBank/DDBJ databases">
        <title>Genome sequence of Rhodobacteraceae bacterium Lw-13e.</title>
        <authorList>
            <person name="Poehlein A."/>
            <person name="Wolter L."/>
            <person name="Daniel R."/>
            <person name="Brinkhoff T."/>
        </authorList>
    </citation>
    <scope>NUCLEOTIDE SEQUENCE [LARGE SCALE GENOMIC DNA]</scope>
    <source>
        <strain evidence="10 11">Lw-13e</strain>
    </source>
</reference>
<keyword evidence="10" id="KW-0449">Lipoprotein</keyword>
<gene>
    <name evidence="9 10" type="primary">lnt</name>
    <name evidence="10" type="ORF">PSAL_031520</name>
</gene>
<name>A0A418SJI2_9RHOB</name>
<comment type="function">
    <text evidence="9">Catalyzes the phospholipid dependent N-acylation of the N-terminal cysteine of apolipoprotein, the last step in lipoprotein maturation.</text>
</comment>
<dbReference type="CDD" id="cd07571">
    <property type="entry name" value="ALP_N-acyl_transferase"/>
    <property type="match status" value="1"/>
</dbReference>
<evidence type="ECO:0000256" key="6">
    <source>
        <dbReference type="ARBA" id="ARBA00022989"/>
    </source>
</evidence>
<dbReference type="PANTHER" id="PTHR38686">
    <property type="entry name" value="APOLIPOPROTEIN N-ACYLTRANSFERASE"/>
    <property type="match status" value="1"/>
</dbReference>
<dbReference type="HAMAP" id="MF_01148">
    <property type="entry name" value="Lnt"/>
    <property type="match status" value="1"/>
</dbReference>
<feature type="transmembrane region" description="Helical" evidence="9">
    <location>
        <begin position="197"/>
        <end position="222"/>
    </location>
</feature>
<keyword evidence="11" id="KW-1185">Reference proteome</keyword>
<feature type="transmembrane region" description="Helical" evidence="9">
    <location>
        <begin position="123"/>
        <end position="149"/>
    </location>
</feature>
<accession>A0A418SJI2</accession>
<comment type="subcellular location">
    <subcellularLocation>
        <location evidence="1 9">Cell membrane</location>
        <topology evidence="1 9">Multi-pass membrane protein</topology>
    </subcellularLocation>
</comment>
<comment type="pathway">
    <text evidence="9">Protein modification; lipoprotein biosynthesis (N-acyl transfer).</text>
</comment>
<evidence type="ECO:0000256" key="2">
    <source>
        <dbReference type="ARBA" id="ARBA00010065"/>
    </source>
</evidence>
<dbReference type="Pfam" id="PF20154">
    <property type="entry name" value="LNT_N"/>
    <property type="match status" value="1"/>
</dbReference>
<evidence type="ECO:0000313" key="11">
    <source>
        <dbReference type="Proteomes" id="UP000283786"/>
    </source>
</evidence>
<keyword evidence="3 9" id="KW-1003">Cell membrane</keyword>
<dbReference type="Pfam" id="PF00795">
    <property type="entry name" value="CN_hydrolase"/>
    <property type="match status" value="1"/>
</dbReference>
<dbReference type="GO" id="GO:0016410">
    <property type="term" value="F:N-acyltransferase activity"/>
    <property type="evidence" value="ECO:0007669"/>
    <property type="project" value="UniProtKB-UniRule"/>
</dbReference>
<evidence type="ECO:0000256" key="1">
    <source>
        <dbReference type="ARBA" id="ARBA00004651"/>
    </source>
</evidence>
<dbReference type="Gene3D" id="3.60.110.10">
    <property type="entry name" value="Carbon-nitrogen hydrolase"/>
    <property type="match status" value="1"/>
</dbReference>
<evidence type="ECO:0000256" key="4">
    <source>
        <dbReference type="ARBA" id="ARBA00022679"/>
    </source>
</evidence>
<keyword evidence="8 9" id="KW-0012">Acyltransferase</keyword>
<evidence type="ECO:0000256" key="5">
    <source>
        <dbReference type="ARBA" id="ARBA00022692"/>
    </source>
</evidence>
<dbReference type="EMBL" id="CP060436">
    <property type="protein sequence ID" value="QPM91890.1"/>
    <property type="molecule type" value="Genomic_DNA"/>
</dbReference>
<feature type="transmembrane region" description="Helical" evidence="9">
    <location>
        <begin position="87"/>
        <end position="111"/>
    </location>
</feature>
<organism evidence="10 11">
    <name type="scientific">Pseudooceanicola algae</name>
    <dbReference type="NCBI Taxonomy" id="1537215"/>
    <lineage>
        <taxon>Bacteria</taxon>
        <taxon>Pseudomonadati</taxon>
        <taxon>Pseudomonadota</taxon>
        <taxon>Alphaproteobacteria</taxon>
        <taxon>Rhodobacterales</taxon>
        <taxon>Paracoccaceae</taxon>
        <taxon>Pseudooceanicola</taxon>
    </lineage>
</organism>
<dbReference type="KEGG" id="palw:PSAL_031520"/>
<dbReference type="InterPro" id="IPR036526">
    <property type="entry name" value="C-N_Hydrolase_sf"/>
</dbReference>
<sequence>MREDRKARWLNALWPLAAGGLAAGGQAPVSLWPLPLIGFALLFAALLRAPSPKSAARLGWCFGVGYFGAALSWIVEPFLVDIARHGWMAPFALILMAAGLALFWGLALGTAKWAAPVGRWRPALAFAATLTLAEALRGVIFTGFPWALIGHGLISSPALPLAAIGGAHALSLALLLPAASLGMVIASLTGATRRGALVPGLTGAVLLAAMLLLPARFVALALPAGPDAPIIRLVQPNAAQRDKWDPEKSVMYFNRLLDYSGAPGNGPDGPARPDLVVWPETAVPYLLDTNPSLPQVLSEASLGVPLAVGLQHSDPRRRYFNSLAVIGSDARIADIYDKHHLVPFGEYLPFDTLLGRFGLGALAAQFGGGYTPGPGPQVLDIPGVGAALPLICYEAVFPEDIRDAPRRPDFLLQITNDGWFGTFSGPYQHLAQARLRAAEQGLPMIRVANTGVSALIAADGKVLDSLPLGVDGYLDVVLPPPLATTPYARFGDLPALLLAFVAFIFAIRARLTRHTPASHKAIDHIGGQS</sequence>
<feature type="transmembrane region" description="Helical" evidence="9">
    <location>
        <begin position="56"/>
        <end position="75"/>
    </location>
</feature>
<keyword evidence="5 9" id="KW-0812">Transmembrane</keyword>
<dbReference type="PROSITE" id="PS50263">
    <property type="entry name" value="CN_HYDROLASE"/>
    <property type="match status" value="1"/>
</dbReference>
<protein>
    <recommendedName>
        <fullName evidence="9">Apolipoprotein N-acyltransferase</fullName>
        <shortName evidence="9">ALP N-acyltransferase</shortName>
        <ecNumber evidence="9">2.3.1.269</ecNumber>
    </recommendedName>
</protein>
<dbReference type="AlphaFoldDB" id="A0A418SJI2"/>
<dbReference type="GO" id="GO:0005886">
    <property type="term" value="C:plasma membrane"/>
    <property type="evidence" value="ECO:0007669"/>
    <property type="project" value="UniProtKB-SubCell"/>
</dbReference>
<evidence type="ECO:0000256" key="9">
    <source>
        <dbReference type="HAMAP-Rule" id="MF_01148"/>
    </source>
</evidence>
<comment type="catalytic activity">
    <reaction evidence="9">
        <text>N-terminal S-1,2-diacyl-sn-glyceryl-L-cysteinyl-[lipoprotein] + a glycerophospholipid = N-acyl-S-1,2-diacyl-sn-glyceryl-L-cysteinyl-[lipoprotein] + a 2-acyl-sn-glycero-3-phospholipid + H(+)</text>
        <dbReference type="Rhea" id="RHEA:48228"/>
        <dbReference type="Rhea" id="RHEA-COMP:14681"/>
        <dbReference type="Rhea" id="RHEA-COMP:14684"/>
        <dbReference type="ChEBI" id="CHEBI:15378"/>
        <dbReference type="ChEBI" id="CHEBI:136912"/>
        <dbReference type="ChEBI" id="CHEBI:140656"/>
        <dbReference type="ChEBI" id="CHEBI:140657"/>
        <dbReference type="ChEBI" id="CHEBI:140660"/>
        <dbReference type="EC" id="2.3.1.269"/>
    </reaction>
</comment>
<dbReference type="UniPathway" id="UPA00666"/>
<evidence type="ECO:0000256" key="3">
    <source>
        <dbReference type="ARBA" id="ARBA00022475"/>
    </source>
</evidence>
<evidence type="ECO:0000256" key="8">
    <source>
        <dbReference type="ARBA" id="ARBA00023315"/>
    </source>
</evidence>
<keyword evidence="6 9" id="KW-1133">Transmembrane helix</keyword>
<evidence type="ECO:0000256" key="7">
    <source>
        <dbReference type="ARBA" id="ARBA00023136"/>
    </source>
</evidence>
<feature type="transmembrane region" description="Helical" evidence="9">
    <location>
        <begin position="32"/>
        <end position="49"/>
    </location>
</feature>
<dbReference type="RefSeq" id="WP_196222726.1">
    <property type="nucleotide sequence ID" value="NZ_CP060436.1"/>
</dbReference>
<comment type="similarity">
    <text evidence="2 9">Belongs to the CN hydrolase family. Apolipoprotein N-acyltransferase subfamily.</text>
</comment>
<feature type="transmembrane region" description="Helical" evidence="9">
    <location>
        <begin position="161"/>
        <end position="185"/>
    </location>
</feature>
<proteinExistence type="inferred from homology"/>
<dbReference type="NCBIfam" id="TIGR00546">
    <property type="entry name" value="lnt"/>
    <property type="match status" value="1"/>
</dbReference>
<keyword evidence="4 9" id="KW-0808">Transferase</keyword>
<feature type="transmembrane region" description="Helical" evidence="9">
    <location>
        <begin position="493"/>
        <end position="511"/>
    </location>
</feature>